<evidence type="ECO:0000313" key="3">
    <source>
        <dbReference type="Proteomes" id="UP001589891"/>
    </source>
</evidence>
<proteinExistence type="predicted"/>
<feature type="compositionally biased region" description="Basic and acidic residues" evidence="1">
    <location>
        <begin position="198"/>
        <end position="211"/>
    </location>
</feature>
<feature type="region of interest" description="Disordered" evidence="1">
    <location>
        <begin position="162"/>
        <end position="218"/>
    </location>
</feature>
<sequence>MEHKPLIERLWGIARTHSFTAFESSLHEASPDGSLKALTGALRHLAGADQHRLAQELLAESLDNHVASPQIFWRLEMLLLLGHPEAAGKQDAEGVQDLATLEKRVRELVQADRLDEALDLVGKAAQANAAPQLYELLGRLHLRRGAGRISVPAVEAARFEAAAPDTRPPQVATAPTDAARIEAKPAIPPKPQTVPPRLETRPPAEQADRTAESALKAPVAEPPRWVAEELLKARARAQEAMQKRAGIAPTEEKLAITAVATPTVRPDPAPVEIPAPDEPKEQLFARLREAFARLGKTERKLLAWIMANPNQNAAQIAKSTELGNAEVATALKGLTGLWLDPFTFAGYTVRDYVLECMSMGKQAPAGARQSTPVSASRTPAPQTPRAPMPAARPEATSAPAKPAGATGSSALVGLSGLDRQVLEYIRNHPGCSPNEVMEAMGPDEPASVSLVTLRRDWLDRDAQGRYTIKPAMVERIPSSDRPEIPLQATGPEVDDAHLDAIPERKSRVMESLAASPLAAVTQSGKESARLARLPKGQLRILQFLHDNGQARTKDIARTLDQEAARVNSALLGPLADFVSVTHSFWRLNDDIRPALAALETSEVAHTAEA</sequence>
<gene>
    <name evidence="2" type="ORF">ACFFGX_20660</name>
</gene>
<keyword evidence="3" id="KW-1185">Reference proteome</keyword>
<evidence type="ECO:0000256" key="1">
    <source>
        <dbReference type="SAM" id="MobiDB-lite"/>
    </source>
</evidence>
<accession>A0ABV6SQN7</accession>
<dbReference type="EMBL" id="JBHLSS010000138">
    <property type="protein sequence ID" value="MFC0711849.1"/>
    <property type="molecule type" value="Genomic_DNA"/>
</dbReference>
<dbReference type="RefSeq" id="WP_376948935.1">
    <property type="nucleotide sequence ID" value="NZ_CP171449.1"/>
</dbReference>
<protein>
    <submittedName>
        <fullName evidence="2">Uncharacterized protein</fullName>
    </submittedName>
</protein>
<evidence type="ECO:0000313" key="2">
    <source>
        <dbReference type="EMBL" id="MFC0711849.1"/>
    </source>
</evidence>
<reference evidence="2 3" key="1">
    <citation type="submission" date="2024-09" db="EMBL/GenBank/DDBJ databases">
        <authorList>
            <person name="Sun Q."/>
            <person name="Mori K."/>
        </authorList>
    </citation>
    <scope>NUCLEOTIDE SEQUENCE [LARGE SCALE GENOMIC DNA]</scope>
    <source>
        <strain evidence="2 3">NCAIM B.01794</strain>
    </source>
</reference>
<feature type="region of interest" description="Disordered" evidence="1">
    <location>
        <begin position="363"/>
        <end position="409"/>
    </location>
</feature>
<name>A0ABV6SQN7_AZOPA</name>
<comment type="caution">
    <text evidence="2">The sequence shown here is derived from an EMBL/GenBank/DDBJ whole genome shotgun (WGS) entry which is preliminary data.</text>
</comment>
<dbReference type="Proteomes" id="UP001589891">
    <property type="component" value="Unassembled WGS sequence"/>
</dbReference>
<organism evidence="2 3">
    <name type="scientific">Azorhizophilus paspali</name>
    <name type="common">Azotobacter paspali</name>
    <dbReference type="NCBI Taxonomy" id="69963"/>
    <lineage>
        <taxon>Bacteria</taxon>
        <taxon>Pseudomonadati</taxon>
        <taxon>Pseudomonadota</taxon>
        <taxon>Gammaproteobacteria</taxon>
        <taxon>Pseudomonadales</taxon>
        <taxon>Pseudomonadaceae</taxon>
        <taxon>Azorhizophilus</taxon>
    </lineage>
</organism>